<dbReference type="Proteomes" id="UP000581135">
    <property type="component" value="Unassembled WGS sequence"/>
</dbReference>
<proteinExistence type="predicted"/>
<keyword evidence="3" id="KW-1185">Reference proteome</keyword>
<feature type="transmembrane region" description="Helical" evidence="1">
    <location>
        <begin position="20"/>
        <end position="45"/>
    </location>
</feature>
<evidence type="ECO:0000313" key="3">
    <source>
        <dbReference type="Proteomes" id="UP000581135"/>
    </source>
</evidence>
<accession>A0A839SX74</accession>
<evidence type="ECO:0000256" key="1">
    <source>
        <dbReference type="SAM" id="Phobius"/>
    </source>
</evidence>
<dbReference type="AlphaFoldDB" id="A0A839SX74"/>
<gene>
    <name evidence="2" type="ORF">FHR98_002585</name>
</gene>
<keyword evidence="1" id="KW-0472">Membrane</keyword>
<comment type="caution">
    <text evidence="2">The sequence shown here is derived from an EMBL/GenBank/DDBJ whole genome shotgun (WGS) entry which is preliminary data.</text>
</comment>
<name>A0A839SX74_9PROT</name>
<dbReference type="RefSeq" id="WP_183417095.1">
    <property type="nucleotide sequence ID" value="NZ_JACHXA010000007.1"/>
</dbReference>
<dbReference type="InterPro" id="IPR007047">
    <property type="entry name" value="Flp_Fap"/>
</dbReference>
<keyword evidence="1" id="KW-0812">Transmembrane</keyword>
<sequence length="57" mass="6072">MKKLNKLIAGFVRDEDGASLIEYSILIGLIAALVVAIIGAVGGWINTQWDTLNTALT</sequence>
<keyword evidence="1" id="KW-1133">Transmembrane helix</keyword>
<evidence type="ECO:0000313" key="2">
    <source>
        <dbReference type="EMBL" id="MBB3066280.1"/>
    </source>
</evidence>
<reference evidence="2 3" key="1">
    <citation type="submission" date="2020-08" db="EMBL/GenBank/DDBJ databases">
        <title>Genomic Encyclopedia of Type Strains, Phase III (KMG-III): the genomes of soil and plant-associated and newly described type strains.</title>
        <authorList>
            <person name="Whitman W."/>
        </authorList>
    </citation>
    <scope>NUCLEOTIDE SEQUENCE [LARGE SCALE GENOMIC DNA]</scope>
    <source>
        <strain evidence="2 3">CECT 8803</strain>
    </source>
</reference>
<dbReference type="EMBL" id="JACHXA010000007">
    <property type="protein sequence ID" value="MBB3066280.1"/>
    <property type="molecule type" value="Genomic_DNA"/>
</dbReference>
<protein>
    <submittedName>
        <fullName evidence="2">Pilus assembly protein Flp/PilA</fullName>
    </submittedName>
</protein>
<dbReference type="Pfam" id="PF04964">
    <property type="entry name" value="Flp_Fap"/>
    <property type="match status" value="1"/>
</dbReference>
<organism evidence="2 3">
    <name type="scientific">Limibacillus halophilus</name>
    <dbReference type="NCBI Taxonomy" id="1579333"/>
    <lineage>
        <taxon>Bacteria</taxon>
        <taxon>Pseudomonadati</taxon>
        <taxon>Pseudomonadota</taxon>
        <taxon>Alphaproteobacteria</taxon>
        <taxon>Rhodospirillales</taxon>
        <taxon>Rhodovibrionaceae</taxon>
        <taxon>Limibacillus</taxon>
    </lineage>
</organism>